<dbReference type="AlphaFoldDB" id="A0AAW2D8C1"/>
<keyword evidence="8" id="KW-1133">Transmembrane helix</keyword>
<evidence type="ECO:0000256" key="1">
    <source>
        <dbReference type="ARBA" id="ARBA00004477"/>
    </source>
</evidence>
<dbReference type="InterPro" id="IPR007873">
    <property type="entry name" value="Glycosyltransferase_ALG3"/>
</dbReference>
<evidence type="ECO:0000256" key="6">
    <source>
        <dbReference type="ARBA" id="ARBA00022692"/>
    </source>
</evidence>
<dbReference type="EMBL" id="JAZDWU010000003">
    <property type="protein sequence ID" value="KAL0006847.1"/>
    <property type="molecule type" value="Genomic_DNA"/>
</dbReference>
<organism evidence="11 12">
    <name type="scientific">Lithocarpus litseifolius</name>
    <dbReference type="NCBI Taxonomy" id="425828"/>
    <lineage>
        <taxon>Eukaryota</taxon>
        <taxon>Viridiplantae</taxon>
        <taxon>Streptophyta</taxon>
        <taxon>Embryophyta</taxon>
        <taxon>Tracheophyta</taxon>
        <taxon>Spermatophyta</taxon>
        <taxon>Magnoliopsida</taxon>
        <taxon>eudicotyledons</taxon>
        <taxon>Gunneridae</taxon>
        <taxon>Pentapetalae</taxon>
        <taxon>rosids</taxon>
        <taxon>fabids</taxon>
        <taxon>Fagales</taxon>
        <taxon>Fagaceae</taxon>
        <taxon>Lithocarpus</taxon>
    </lineage>
</organism>
<evidence type="ECO:0000256" key="9">
    <source>
        <dbReference type="ARBA" id="ARBA00023136"/>
    </source>
</evidence>
<sequence>MAVLKCLKTEQCDVIEKMVTGFVGGERDYSNLKGDTGRLVYPAGFLYVYSAIQYVTGGEVYLAQVAFGRLFTVVQNFEFHVKSQITNYRRECLHDDRVDSLTSVEPVEDAEAVSKIQGTNGSTAATENNEDLRRFLHLLRASRDGLEINRGRTAWRKKHAR</sequence>
<dbReference type="EC" id="2.4.1.258" evidence="3"/>
<dbReference type="Pfam" id="PF05208">
    <property type="entry name" value="ALG3"/>
    <property type="match status" value="1"/>
</dbReference>
<evidence type="ECO:0000313" key="12">
    <source>
        <dbReference type="Proteomes" id="UP001459277"/>
    </source>
</evidence>
<keyword evidence="12" id="KW-1185">Reference proteome</keyword>
<comment type="subcellular location">
    <subcellularLocation>
        <location evidence="1">Endoplasmic reticulum membrane</location>
        <topology evidence="1">Multi-pass membrane protein</topology>
    </subcellularLocation>
</comment>
<keyword evidence="4" id="KW-0328">Glycosyltransferase</keyword>
<comment type="caution">
    <text evidence="11">The sequence shown here is derived from an EMBL/GenBank/DDBJ whole genome shotgun (WGS) entry which is preliminary data.</text>
</comment>
<evidence type="ECO:0000256" key="10">
    <source>
        <dbReference type="ARBA" id="ARBA00049506"/>
    </source>
</evidence>
<evidence type="ECO:0000256" key="4">
    <source>
        <dbReference type="ARBA" id="ARBA00022676"/>
    </source>
</evidence>
<keyword evidence="7" id="KW-0256">Endoplasmic reticulum</keyword>
<keyword evidence="9" id="KW-0472">Membrane</keyword>
<accession>A0AAW2D8C1</accession>
<gene>
    <name evidence="11" type="ORF">SO802_008349</name>
</gene>
<evidence type="ECO:0000256" key="2">
    <source>
        <dbReference type="ARBA" id="ARBA00004922"/>
    </source>
</evidence>
<reference evidence="11 12" key="1">
    <citation type="submission" date="2024-01" db="EMBL/GenBank/DDBJ databases">
        <title>A telomere-to-telomere, gap-free genome of sweet tea (Lithocarpus litseifolius).</title>
        <authorList>
            <person name="Zhou J."/>
        </authorList>
    </citation>
    <scope>NUCLEOTIDE SEQUENCE [LARGE SCALE GENOMIC DNA]</scope>
    <source>
        <strain evidence="11">Zhou-2022a</strain>
        <tissue evidence="11">Leaf</tissue>
    </source>
</reference>
<dbReference type="PANTHER" id="PTHR12646">
    <property type="entry name" value="NOT56 - RELATED"/>
    <property type="match status" value="1"/>
</dbReference>
<dbReference type="Proteomes" id="UP001459277">
    <property type="component" value="Unassembled WGS sequence"/>
</dbReference>
<dbReference type="GO" id="GO:0005789">
    <property type="term" value="C:endoplasmic reticulum membrane"/>
    <property type="evidence" value="ECO:0007669"/>
    <property type="project" value="UniProtKB-SubCell"/>
</dbReference>
<evidence type="ECO:0000256" key="8">
    <source>
        <dbReference type="ARBA" id="ARBA00022989"/>
    </source>
</evidence>
<proteinExistence type="predicted"/>
<dbReference type="PANTHER" id="PTHR12646:SF0">
    <property type="entry name" value="DOL-P-MAN:MAN(5)GLCNAC(2)-PP-DOL ALPHA-1,3-MANNOSYLTRANSFERASE"/>
    <property type="match status" value="1"/>
</dbReference>
<protein>
    <recommendedName>
        <fullName evidence="3">dolichyl-P-Man:Man5GlcNAc2-PP-dolichol alpha-1,3-mannosyltransferase</fullName>
        <ecNumber evidence="3">2.4.1.258</ecNumber>
    </recommendedName>
</protein>
<dbReference type="Gene3D" id="3.10.129.10">
    <property type="entry name" value="Hotdog Thioesterase"/>
    <property type="match status" value="1"/>
</dbReference>
<evidence type="ECO:0000313" key="11">
    <source>
        <dbReference type="EMBL" id="KAL0006847.1"/>
    </source>
</evidence>
<comment type="catalytic activity">
    <reaction evidence="10">
        <text>an alpha-D-Man-(1-&gt;2)-alpha-D-Man-(1-&gt;2)-alpha-D-Man-(1-&gt;3)-[alpha-D-Man-(1-&gt;6)]-beta-D-Man-(1-&gt;4)-beta-D-GlcNAc-(1-&gt;4)-alpha-D-GlcNAc-diphospho-di-trans,poly-cis-dolichol + a di-trans,poly-cis-dolichyl beta-D-mannosyl phosphate = an alpha-D-Man-(1-&gt;2)-alpha-D-Man-(1-&gt;2)-alpha-D-Man-(1-&gt;3)-[alpha-D-Man-(1-&gt;3)-alpha-D-Man-(1-&gt;6)]-beta-D-Man-(1-&gt;4)-beta-D-GlcNAc-(1-&gt;4)-alpha-D-GlcNAc-diphospho-di-trans,poly-cis-dolichol + a di-trans,poly-cis-dolichyl phosphate + H(+)</text>
        <dbReference type="Rhea" id="RHEA:29527"/>
        <dbReference type="Rhea" id="RHEA-COMP:19498"/>
        <dbReference type="Rhea" id="RHEA-COMP:19501"/>
        <dbReference type="Rhea" id="RHEA-COMP:19516"/>
        <dbReference type="Rhea" id="RHEA-COMP:19517"/>
        <dbReference type="ChEBI" id="CHEBI:15378"/>
        <dbReference type="ChEBI" id="CHEBI:57683"/>
        <dbReference type="ChEBI" id="CHEBI:58211"/>
        <dbReference type="ChEBI" id="CHEBI:132515"/>
        <dbReference type="ChEBI" id="CHEBI:132516"/>
        <dbReference type="EC" id="2.4.1.258"/>
    </reaction>
    <physiologicalReaction direction="left-to-right" evidence="10">
        <dbReference type="Rhea" id="RHEA:29528"/>
    </physiologicalReaction>
</comment>
<keyword evidence="5" id="KW-0808">Transferase</keyword>
<comment type="pathway">
    <text evidence="2">Protein modification; protein glycosylation.</text>
</comment>
<keyword evidence="6" id="KW-0812">Transmembrane</keyword>
<evidence type="ECO:0000256" key="3">
    <source>
        <dbReference type="ARBA" id="ARBA00011964"/>
    </source>
</evidence>
<evidence type="ECO:0000256" key="7">
    <source>
        <dbReference type="ARBA" id="ARBA00022824"/>
    </source>
</evidence>
<name>A0AAW2D8C1_9ROSI</name>
<dbReference type="GO" id="GO:0052925">
    <property type="term" value="F:dol-P-Man:Man(5)GlcNAc(2)-PP-Dol alpha-1,3-mannosyltransferase activity"/>
    <property type="evidence" value="ECO:0007669"/>
    <property type="project" value="UniProtKB-EC"/>
</dbReference>
<evidence type="ECO:0000256" key="5">
    <source>
        <dbReference type="ARBA" id="ARBA00022679"/>
    </source>
</evidence>